<dbReference type="EMBL" id="FQUS01000009">
    <property type="protein sequence ID" value="SHF50680.1"/>
    <property type="molecule type" value="Genomic_DNA"/>
</dbReference>
<gene>
    <name evidence="1" type="ORF">SAMN05443144_109128</name>
</gene>
<reference evidence="1 2" key="1">
    <citation type="submission" date="2016-11" db="EMBL/GenBank/DDBJ databases">
        <authorList>
            <person name="Jaros S."/>
            <person name="Januszkiewicz K."/>
            <person name="Wedrychowicz H."/>
        </authorList>
    </citation>
    <scope>NUCLEOTIDE SEQUENCE [LARGE SCALE GENOMIC DNA]</scope>
    <source>
        <strain evidence="1 2">DSM 21986</strain>
    </source>
</reference>
<proteinExistence type="predicted"/>
<keyword evidence="2" id="KW-1185">Reference proteome</keyword>
<accession>A0A1M5C7Q0</accession>
<evidence type="ECO:0000313" key="2">
    <source>
        <dbReference type="Proteomes" id="UP000184041"/>
    </source>
</evidence>
<evidence type="ECO:0000313" key="1">
    <source>
        <dbReference type="EMBL" id="SHF50680.1"/>
    </source>
</evidence>
<sequence length="67" mass="7669">MIKTLEKLQTEGFISRVELTMAKKAIAADRKDLLSGFMDEVARRLETADMKLTQEELIEEAKELINN</sequence>
<name>A0A1M5C7Q0_9BACT</name>
<dbReference type="STRING" id="1194090.SAMN05443144_109128"/>
<protein>
    <submittedName>
        <fullName evidence="1">Uncharacterized protein</fullName>
    </submittedName>
</protein>
<organism evidence="1 2">
    <name type="scientific">Fodinibius roseus</name>
    <dbReference type="NCBI Taxonomy" id="1194090"/>
    <lineage>
        <taxon>Bacteria</taxon>
        <taxon>Pseudomonadati</taxon>
        <taxon>Balneolota</taxon>
        <taxon>Balneolia</taxon>
        <taxon>Balneolales</taxon>
        <taxon>Balneolaceae</taxon>
        <taxon>Fodinibius</taxon>
    </lineage>
</organism>
<dbReference type="RefSeq" id="WP_073063247.1">
    <property type="nucleotide sequence ID" value="NZ_FQUS01000009.1"/>
</dbReference>
<dbReference type="AlphaFoldDB" id="A0A1M5C7Q0"/>
<dbReference type="Proteomes" id="UP000184041">
    <property type="component" value="Unassembled WGS sequence"/>
</dbReference>